<evidence type="ECO:0000256" key="4">
    <source>
        <dbReference type="ARBA" id="ARBA00022603"/>
    </source>
</evidence>
<evidence type="ECO:0000259" key="12">
    <source>
        <dbReference type="Pfam" id="PF11861"/>
    </source>
</evidence>
<comment type="similarity">
    <text evidence="8">Belongs to the class I-like SAM-binding methyltransferase superfamily. RNA methyltransferase RlmE family. SPB1 subfamily.</text>
</comment>
<keyword evidence="14" id="KW-1185">Reference proteome</keyword>
<feature type="binding site" evidence="8">
    <location>
        <position position="58"/>
    </location>
    <ligand>
        <name>S-adenosyl-L-methionine</name>
        <dbReference type="ChEBI" id="CHEBI:59789"/>
    </ligand>
</feature>
<keyword evidence="4 8" id="KW-0489">Methyltransferase</keyword>
<feature type="compositionally biased region" description="Acidic residues" evidence="9">
    <location>
        <begin position="446"/>
        <end position="457"/>
    </location>
</feature>
<name>A0AA39I7R7_9BILA</name>
<dbReference type="InterPro" id="IPR028589">
    <property type="entry name" value="SPB1-like"/>
</dbReference>
<dbReference type="Pfam" id="PF07780">
    <property type="entry name" value="Spb1_C"/>
    <property type="match status" value="1"/>
</dbReference>
<keyword evidence="5 8" id="KW-0808">Transferase</keyword>
<feature type="compositionally biased region" description="Basic and acidic residues" evidence="9">
    <location>
        <begin position="774"/>
        <end position="792"/>
    </location>
</feature>
<keyword evidence="6 8" id="KW-0949">S-adenosyl-L-methionine</keyword>
<evidence type="ECO:0000256" key="3">
    <source>
        <dbReference type="ARBA" id="ARBA00022552"/>
    </source>
</evidence>
<feature type="region of interest" description="Disordered" evidence="9">
    <location>
        <begin position="697"/>
        <end position="726"/>
    </location>
</feature>
<feature type="binding site" evidence="8">
    <location>
        <position position="56"/>
    </location>
    <ligand>
        <name>S-adenosyl-L-methionine</name>
        <dbReference type="ChEBI" id="CHEBI:59789"/>
    </ligand>
</feature>
<proteinExistence type="inferred from homology"/>
<evidence type="ECO:0000259" key="11">
    <source>
        <dbReference type="Pfam" id="PF07780"/>
    </source>
</evidence>
<evidence type="ECO:0000313" key="14">
    <source>
        <dbReference type="Proteomes" id="UP001175271"/>
    </source>
</evidence>
<evidence type="ECO:0000256" key="2">
    <source>
        <dbReference type="ARBA" id="ARBA00022517"/>
    </source>
</evidence>
<feature type="domain" description="DUF3381" evidence="12">
    <location>
        <begin position="238"/>
        <end position="387"/>
    </location>
</feature>
<feature type="region of interest" description="Disordered" evidence="9">
    <location>
        <begin position="328"/>
        <end position="350"/>
    </location>
</feature>
<sequence>MGKKGKVGKQRKDKYYHLAKEAGFRSRAAFKLIQLNKRFEFLQNSRALVDLCAAPGGWLQVATQNMPVSSLCIGIDLAPIKAIKNCITLQGDITTESSRIAIKKELNRWEADTVLHDGAPNVGLNWAHDAFQQNCLTLSALKLATQILRKGGYFVTKVFRSNDYQALVGVFEKLFRRVHVWKPAASRLESAEIFVVCEKYLKPAKVDPNLLDSKKVFVEPDLEPSTAKGQNLLRPPSKQKKEKAEGYQTVSLTLYKELPASKLIENNDPLTMLSEASCIVIDDDRYKNSPKTTDEILECMKDIKVCGPRELRLLLKWRQHIIKEIKEAEKQPEEEKEAKPVEEDPDEVEDRELAEIDEMIRNASAAEKAALKKKKRKLLKEKAKFLEKKKLGMVHEGDKVDVTDDVDLFSLARIKRAKLRALERAGEELPEVDDEDADMDAQYASGDEDEDPDDEGVWESRGSDDEHDDDSDNELVHSEETGMSKSARLESRADKWFSRNDVAELLDDDEDNEDGMDIIEKHMNRTMNKEKFHANTVAFEDPKSKKAKKEAKKAVEAEEDEKEDDQTDTDSENDDMEADGFKKESEVWRTDEQFDTDDGRTAKRKSDTDSGPAEKIMRLTPEEKAMGEMLIYSTKTRRDLEDFGWNRYSNNDDGLPDWFVRDESRHYRKQLPVTKAQMQRYRDEMKELNARPIKKVAEAKARKTRRARNRLERAKKKAENIIANENMEHGEKVREMKKLYKKAGKTEKKEVTYRVMTKGGRGRQQRPRGPYKVVDARLKKDNRKQKESQRKDQWKKKTGAAKRATLEHQKKRRRAARQGTD</sequence>
<feature type="coiled-coil region" evidence="8">
    <location>
        <begin position="361"/>
        <end position="389"/>
    </location>
</feature>
<evidence type="ECO:0000256" key="1">
    <source>
        <dbReference type="ARBA" id="ARBA00004604"/>
    </source>
</evidence>
<dbReference type="GO" id="GO:0005730">
    <property type="term" value="C:nucleolus"/>
    <property type="evidence" value="ECO:0007669"/>
    <property type="project" value="UniProtKB-SubCell"/>
</dbReference>
<evidence type="ECO:0000259" key="10">
    <source>
        <dbReference type="Pfam" id="PF01728"/>
    </source>
</evidence>
<comment type="caution">
    <text evidence="13">The sequence shown here is derived from an EMBL/GenBank/DDBJ whole genome shotgun (WGS) entry which is preliminary data.</text>
</comment>
<feature type="domain" description="Ribosomal RNA methyltransferase SPB1-like C-terminal" evidence="11">
    <location>
        <begin position="586"/>
        <end position="789"/>
    </location>
</feature>
<dbReference type="InterPro" id="IPR002877">
    <property type="entry name" value="RNA_MeTrfase_FtsJ_dom"/>
</dbReference>
<evidence type="ECO:0000256" key="9">
    <source>
        <dbReference type="SAM" id="MobiDB-lite"/>
    </source>
</evidence>
<feature type="compositionally biased region" description="Acidic residues" evidence="9">
    <location>
        <begin position="428"/>
        <end position="439"/>
    </location>
</feature>
<feature type="compositionally biased region" description="Basic residues" evidence="9">
    <location>
        <begin position="702"/>
        <end position="716"/>
    </location>
</feature>
<feature type="active site" description="Proton acceptor" evidence="8">
    <location>
        <position position="157"/>
    </location>
</feature>
<feature type="region of interest" description="Disordered" evidence="9">
    <location>
        <begin position="741"/>
        <end position="821"/>
    </location>
</feature>
<feature type="compositionally biased region" description="Basic and acidic residues" evidence="9">
    <location>
        <begin position="741"/>
        <end position="752"/>
    </location>
</feature>
<dbReference type="GO" id="GO:0008650">
    <property type="term" value="F:rRNA (uridine-2'-O-)-methyltransferase activity"/>
    <property type="evidence" value="ECO:0007669"/>
    <property type="project" value="TreeGrafter"/>
</dbReference>
<feature type="binding site" evidence="8">
    <location>
        <position position="117"/>
    </location>
    <ligand>
        <name>S-adenosyl-L-methionine</name>
        <dbReference type="ChEBI" id="CHEBI:59789"/>
    </ligand>
</feature>
<feature type="compositionally biased region" description="Acidic residues" evidence="9">
    <location>
        <begin position="557"/>
        <end position="578"/>
    </location>
</feature>
<organism evidence="13 14">
    <name type="scientific">Steinernema hermaphroditum</name>
    <dbReference type="NCBI Taxonomy" id="289476"/>
    <lineage>
        <taxon>Eukaryota</taxon>
        <taxon>Metazoa</taxon>
        <taxon>Ecdysozoa</taxon>
        <taxon>Nematoda</taxon>
        <taxon>Chromadorea</taxon>
        <taxon>Rhabditida</taxon>
        <taxon>Tylenchina</taxon>
        <taxon>Panagrolaimomorpha</taxon>
        <taxon>Strongyloidoidea</taxon>
        <taxon>Steinernematidae</taxon>
        <taxon>Steinernema</taxon>
    </lineage>
</organism>
<protein>
    <recommendedName>
        <fullName evidence="8">Putative rRNA methyltransferase</fullName>
        <ecNumber evidence="8">2.1.1.-</ecNumber>
    </recommendedName>
    <alternativeName>
        <fullName evidence="8">2'-O-ribose RNA methyltransferase SPB1 homolog</fullName>
    </alternativeName>
</protein>
<keyword evidence="7 8" id="KW-0539">Nucleus</keyword>
<keyword evidence="2 8" id="KW-0690">Ribosome biogenesis</keyword>
<dbReference type="PANTHER" id="PTHR10920:SF13">
    <property type="entry name" value="PRE-RRNA 2'-O-RIBOSE RNA METHYLTRANSFERASE FTSJ3"/>
    <property type="match status" value="1"/>
</dbReference>
<dbReference type="InterPro" id="IPR024576">
    <property type="entry name" value="rRNA_MeTfrase_Spb1_DUF3381"/>
</dbReference>
<feature type="region of interest" description="Disordered" evidence="9">
    <location>
        <begin position="425"/>
        <end position="494"/>
    </location>
</feature>
<comment type="catalytic activity">
    <reaction evidence="8">
        <text>a ribonucleotide in rRNA + S-adenosyl-L-methionine = a 2'-O-methylribonucleotide in rRNA + S-adenosyl-L-homocysteine + H(+)</text>
        <dbReference type="Rhea" id="RHEA:48628"/>
        <dbReference type="Rhea" id="RHEA-COMP:12164"/>
        <dbReference type="Rhea" id="RHEA-COMP:12165"/>
        <dbReference type="ChEBI" id="CHEBI:15378"/>
        <dbReference type="ChEBI" id="CHEBI:57856"/>
        <dbReference type="ChEBI" id="CHEBI:59789"/>
        <dbReference type="ChEBI" id="CHEBI:90675"/>
        <dbReference type="ChEBI" id="CHEBI:90676"/>
    </reaction>
</comment>
<feature type="region of interest" description="Disordered" evidence="9">
    <location>
        <begin position="525"/>
        <end position="622"/>
    </location>
</feature>
<feature type="compositionally biased region" description="Basic and acidic residues" evidence="9">
    <location>
        <begin position="474"/>
        <end position="494"/>
    </location>
</feature>
<evidence type="ECO:0000256" key="5">
    <source>
        <dbReference type="ARBA" id="ARBA00022679"/>
    </source>
</evidence>
<keyword evidence="8" id="KW-0175">Coiled coil</keyword>
<reference evidence="13" key="1">
    <citation type="submission" date="2023-06" db="EMBL/GenBank/DDBJ databases">
        <title>Genomic analysis of the entomopathogenic nematode Steinernema hermaphroditum.</title>
        <authorList>
            <person name="Schwarz E.M."/>
            <person name="Heppert J.K."/>
            <person name="Baniya A."/>
            <person name="Schwartz H.T."/>
            <person name="Tan C.-H."/>
            <person name="Antoshechkin I."/>
            <person name="Sternberg P.W."/>
            <person name="Goodrich-Blair H."/>
            <person name="Dillman A.R."/>
        </authorList>
    </citation>
    <scope>NUCLEOTIDE SEQUENCE</scope>
    <source>
        <strain evidence="13">PS9179</strain>
        <tissue evidence="13">Whole animal</tissue>
    </source>
</reference>
<keyword evidence="3 8" id="KW-0698">rRNA processing</keyword>
<evidence type="ECO:0000313" key="13">
    <source>
        <dbReference type="EMBL" id="KAK0418183.1"/>
    </source>
</evidence>
<accession>A0AA39I7R7</accession>
<feature type="binding site" evidence="8">
    <location>
        <position position="76"/>
    </location>
    <ligand>
        <name>S-adenosyl-L-methionine</name>
        <dbReference type="ChEBI" id="CHEBI:59789"/>
    </ligand>
</feature>
<dbReference type="InterPro" id="IPR012920">
    <property type="entry name" value="rRNA_MeTfrase_SPB1-like_C"/>
</dbReference>
<dbReference type="GO" id="GO:0030687">
    <property type="term" value="C:preribosome, large subunit precursor"/>
    <property type="evidence" value="ECO:0007669"/>
    <property type="project" value="TreeGrafter"/>
</dbReference>
<dbReference type="HAMAP" id="MF_03163">
    <property type="entry name" value="RNA_methyltr_E_SPB1"/>
    <property type="match status" value="1"/>
</dbReference>
<dbReference type="GO" id="GO:0000466">
    <property type="term" value="P:maturation of 5.8S rRNA from tricistronic rRNA transcript (SSU-rRNA, 5.8S rRNA, LSU-rRNA)"/>
    <property type="evidence" value="ECO:0007669"/>
    <property type="project" value="TreeGrafter"/>
</dbReference>
<dbReference type="GO" id="GO:0000463">
    <property type="term" value="P:maturation of LSU-rRNA from tricistronic rRNA transcript (SSU-rRNA, 5.8S rRNA, LSU-rRNA)"/>
    <property type="evidence" value="ECO:0007669"/>
    <property type="project" value="TreeGrafter"/>
</dbReference>
<evidence type="ECO:0000256" key="8">
    <source>
        <dbReference type="HAMAP-Rule" id="MF_03163"/>
    </source>
</evidence>
<dbReference type="GO" id="GO:0016435">
    <property type="term" value="F:rRNA (guanine) methyltransferase activity"/>
    <property type="evidence" value="ECO:0007669"/>
    <property type="project" value="TreeGrafter"/>
</dbReference>
<dbReference type="SUPFAM" id="SSF53335">
    <property type="entry name" value="S-adenosyl-L-methionine-dependent methyltransferases"/>
    <property type="match status" value="1"/>
</dbReference>
<feature type="binding site" evidence="8">
    <location>
        <position position="92"/>
    </location>
    <ligand>
        <name>S-adenosyl-L-methionine</name>
        <dbReference type="ChEBI" id="CHEBI:59789"/>
    </ligand>
</feature>
<evidence type="ECO:0000256" key="7">
    <source>
        <dbReference type="ARBA" id="ARBA00023242"/>
    </source>
</evidence>
<dbReference type="HAMAP" id="MF_01547">
    <property type="entry name" value="RNA_methyltr_E"/>
    <property type="match status" value="1"/>
</dbReference>
<dbReference type="PANTHER" id="PTHR10920">
    <property type="entry name" value="RIBOSOMAL RNA METHYLTRANSFERASE"/>
    <property type="match status" value="1"/>
</dbReference>
<feature type="compositionally biased region" description="Basic residues" evidence="9">
    <location>
        <begin position="809"/>
        <end position="821"/>
    </location>
</feature>
<feature type="compositionally biased region" description="Basic and acidic residues" evidence="9">
    <location>
        <begin position="579"/>
        <end position="608"/>
    </location>
</feature>
<dbReference type="InterPro" id="IPR029063">
    <property type="entry name" value="SAM-dependent_MTases_sf"/>
</dbReference>
<comment type="subcellular location">
    <subcellularLocation>
        <location evidence="1 8">Nucleus</location>
        <location evidence="1 8">Nucleolus</location>
    </subcellularLocation>
</comment>
<gene>
    <name evidence="13" type="ORF">QR680_013419</name>
</gene>
<dbReference type="FunFam" id="3.40.50.150:FF:000004">
    <property type="entry name" value="AdoMet-dependent rRNA methyltransferase SPB1"/>
    <property type="match status" value="1"/>
</dbReference>
<evidence type="ECO:0000256" key="6">
    <source>
        <dbReference type="ARBA" id="ARBA00022691"/>
    </source>
</evidence>
<dbReference type="Proteomes" id="UP001175271">
    <property type="component" value="Unassembled WGS sequence"/>
</dbReference>
<dbReference type="Pfam" id="PF01728">
    <property type="entry name" value="FtsJ"/>
    <property type="match status" value="1"/>
</dbReference>
<feature type="compositionally biased region" description="Basic and acidic residues" evidence="9">
    <location>
        <begin position="328"/>
        <end position="342"/>
    </location>
</feature>
<feature type="domain" description="Ribosomal RNA methyltransferase FtsJ" evidence="10">
    <location>
        <begin position="24"/>
        <end position="200"/>
    </location>
</feature>
<dbReference type="EMBL" id="JAUCMV010000002">
    <property type="protein sequence ID" value="KAK0418183.1"/>
    <property type="molecule type" value="Genomic_DNA"/>
</dbReference>
<dbReference type="AlphaFoldDB" id="A0AA39I7R7"/>
<dbReference type="EC" id="2.1.1.-" evidence="8"/>
<dbReference type="InterPro" id="IPR050082">
    <property type="entry name" value="RNA_methyltr_RlmE"/>
</dbReference>
<dbReference type="InterPro" id="IPR015507">
    <property type="entry name" value="rRNA-MeTfrase_E"/>
</dbReference>
<comment type="function">
    <text evidence="8">Probable methyltransferase involved in the maturation of rRNA and in the biogenesis of ribosomal subunits.</text>
</comment>
<dbReference type="Pfam" id="PF11861">
    <property type="entry name" value="DUF3381"/>
    <property type="match status" value="1"/>
</dbReference>
<dbReference type="Gene3D" id="3.40.50.150">
    <property type="entry name" value="Vaccinia Virus protein VP39"/>
    <property type="match status" value="1"/>
</dbReference>